<dbReference type="EMBL" id="CAJPWZ010001042">
    <property type="protein sequence ID" value="CAG2206143.1"/>
    <property type="molecule type" value="Genomic_DNA"/>
</dbReference>
<proteinExistence type="predicted"/>
<protein>
    <recommendedName>
        <fullName evidence="1">Reverse transcriptase/retrotransposon-derived protein RNase H-like domain-containing protein</fullName>
    </recommendedName>
</protein>
<organism evidence="2 3">
    <name type="scientific">Mytilus edulis</name>
    <name type="common">Blue mussel</name>
    <dbReference type="NCBI Taxonomy" id="6550"/>
    <lineage>
        <taxon>Eukaryota</taxon>
        <taxon>Metazoa</taxon>
        <taxon>Spiralia</taxon>
        <taxon>Lophotrochozoa</taxon>
        <taxon>Mollusca</taxon>
        <taxon>Bivalvia</taxon>
        <taxon>Autobranchia</taxon>
        <taxon>Pteriomorphia</taxon>
        <taxon>Mytilida</taxon>
        <taxon>Mytiloidea</taxon>
        <taxon>Mytilidae</taxon>
        <taxon>Mytilinae</taxon>
        <taxon>Mytilus</taxon>
    </lineage>
</organism>
<keyword evidence="3" id="KW-1185">Reference proteome</keyword>
<dbReference type="Proteomes" id="UP000683360">
    <property type="component" value="Unassembled WGS sequence"/>
</dbReference>
<accession>A0A8S3RC45</accession>
<name>A0A8S3RC45_MYTED</name>
<evidence type="ECO:0000259" key="1">
    <source>
        <dbReference type="Pfam" id="PF17919"/>
    </source>
</evidence>
<dbReference type="FunFam" id="3.30.70.270:FF:000020">
    <property type="entry name" value="Transposon Tf2-6 polyprotein-like Protein"/>
    <property type="match status" value="1"/>
</dbReference>
<dbReference type="InterPro" id="IPR051320">
    <property type="entry name" value="Viral_Replic_Matur_Polypro"/>
</dbReference>
<feature type="domain" description="Reverse transcriptase/retrotransposon-derived protein RNase H-like" evidence="1">
    <location>
        <begin position="186"/>
        <end position="270"/>
    </location>
</feature>
<dbReference type="PANTHER" id="PTHR33064">
    <property type="entry name" value="POL PROTEIN"/>
    <property type="match status" value="1"/>
</dbReference>
<dbReference type="PANTHER" id="PTHR33064:SF37">
    <property type="entry name" value="RIBONUCLEASE H"/>
    <property type="match status" value="1"/>
</dbReference>
<sequence length="280" mass="32267">MKSDKSFPQPPVATSSEISEMKDQIKTCTSILYGMNVQSKQQATYDRQNTPGRNYNYPTNGGQVTNDRNNFSGRDLNVMVEVTDSMNVIETEVFQRFRAAGLKLGQKKCSFAASSCVFIGHLISKDGIRPPPDRVKAISDYPRQKNMKELRRLLGLFNWFRKFIPNYSALVFPLTRHLKKEQIFTWRSEQETAFTDLKHKLVSDILSFPKFDLTFRLSVDTSARGIGYLLYQLDPDDETQKPRIIRFGSKSWSPWQQSYGPTQLELLHSYFSTSNLDVQF</sequence>
<dbReference type="InterPro" id="IPR043128">
    <property type="entry name" value="Rev_trsase/Diguanyl_cyclase"/>
</dbReference>
<dbReference type="InterPro" id="IPR041577">
    <property type="entry name" value="RT_RNaseH_2"/>
</dbReference>
<dbReference type="AlphaFoldDB" id="A0A8S3RC45"/>
<dbReference type="Pfam" id="PF17919">
    <property type="entry name" value="RT_RNaseH_2"/>
    <property type="match status" value="1"/>
</dbReference>
<comment type="caution">
    <text evidence="2">The sequence shown here is derived from an EMBL/GenBank/DDBJ whole genome shotgun (WGS) entry which is preliminary data.</text>
</comment>
<evidence type="ECO:0000313" key="2">
    <source>
        <dbReference type="EMBL" id="CAG2206143.1"/>
    </source>
</evidence>
<gene>
    <name evidence="2" type="ORF">MEDL_20480</name>
</gene>
<evidence type="ECO:0000313" key="3">
    <source>
        <dbReference type="Proteomes" id="UP000683360"/>
    </source>
</evidence>
<dbReference type="OrthoDB" id="7688379at2759"/>
<reference evidence="2" key="1">
    <citation type="submission" date="2021-03" db="EMBL/GenBank/DDBJ databases">
        <authorList>
            <person name="Bekaert M."/>
        </authorList>
    </citation>
    <scope>NUCLEOTIDE SEQUENCE</scope>
</reference>
<dbReference type="Gene3D" id="3.30.70.270">
    <property type="match status" value="2"/>
</dbReference>
<dbReference type="InterPro" id="IPR043502">
    <property type="entry name" value="DNA/RNA_pol_sf"/>
</dbReference>
<dbReference type="SUPFAM" id="SSF56672">
    <property type="entry name" value="DNA/RNA polymerases"/>
    <property type="match status" value="1"/>
</dbReference>